<protein>
    <submittedName>
        <fullName evidence="1">Uncharacterized protein</fullName>
    </submittedName>
</protein>
<accession>A0A3N4LRW9</accession>
<name>A0A3N4LRW9_9PEZI</name>
<keyword evidence="2" id="KW-1185">Reference proteome</keyword>
<proteinExistence type="predicted"/>
<dbReference type="Proteomes" id="UP000267821">
    <property type="component" value="Unassembled WGS sequence"/>
</dbReference>
<dbReference type="InParanoid" id="A0A3N4LRW9"/>
<organism evidence="1 2">
    <name type="scientific">Terfezia boudieri ATCC MYA-4762</name>
    <dbReference type="NCBI Taxonomy" id="1051890"/>
    <lineage>
        <taxon>Eukaryota</taxon>
        <taxon>Fungi</taxon>
        <taxon>Dikarya</taxon>
        <taxon>Ascomycota</taxon>
        <taxon>Pezizomycotina</taxon>
        <taxon>Pezizomycetes</taxon>
        <taxon>Pezizales</taxon>
        <taxon>Pezizaceae</taxon>
        <taxon>Terfezia</taxon>
    </lineage>
</organism>
<dbReference type="EMBL" id="ML121541">
    <property type="protein sequence ID" value="RPB24428.1"/>
    <property type="molecule type" value="Genomic_DNA"/>
</dbReference>
<evidence type="ECO:0000313" key="1">
    <source>
        <dbReference type="EMBL" id="RPB24428.1"/>
    </source>
</evidence>
<evidence type="ECO:0000313" key="2">
    <source>
        <dbReference type="Proteomes" id="UP000267821"/>
    </source>
</evidence>
<gene>
    <name evidence="1" type="ORF">L211DRAFT_867787</name>
</gene>
<reference evidence="1 2" key="1">
    <citation type="journal article" date="2018" name="Nat. Ecol. Evol.">
        <title>Pezizomycetes genomes reveal the molecular basis of ectomycorrhizal truffle lifestyle.</title>
        <authorList>
            <person name="Murat C."/>
            <person name="Payen T."/>
            <person name="Noel B."/>
            <person name="Kuo A."/>
            <person name="Morin E."/>
            <person name="Chen J."/>
            <person name="Kohler A."/>
            <person name="Krizsan K."/>
            <person name="Balestrini R."/>
            <person name="Da Silva C."/>
            <person name="Montanini B."/>
            <person name="Hainaut M."/>
            <person name="Levati E."/>
            <person name="Barry K.W."/>
            <person name="Belfiori B."/>
            <person name="Cichocki N."/>
            <person name="Clum A."/>
            <person name="Dockter R.B."/>
            <person name="Fauchery L."/>
            <person name="Guy J."/>
            <person name="Iotti M."/>
            <person name="Le Tacon F."/>
            <person name="Lindquist E.A."/>
            <person name="Lipzen A."/>
            <person name="Malagnac F."/>
            <person name="Mello A."/>
            <person name="Molinier V."/>
            <person name="Miyauchi S."/>
            <person name="Poulain J."/>
            <person name="Riccioni C."/>
            <person name="Rubini A."/>
            <person name="Sitrit Y."/>
            <person name="Splivallo R."/>
            <person name="Traeger S."/>
            <person name="Wang M."/>
            <person name="Zifcakova L."/>
            <person name="Wipf D."/>
            <person name="Zambonelli A."/>
            <person name="Paolocci F."/>
            <person name="Nowrousian M."/>
            <person name="Ottonello S."/>
            <person name="Baldrian P."/>
            <person name="Spatafora J.W."/>
            <person name="Henrissat B."/>
            <person name="Nagy L.G."/>
            <person name="Aury J.M."/>
            <person name="Wincker P."/>
            <person name="Grigoriev I.V."/>
            <person name="Bonfante P."/>
            <person name="Martin F.M."/>
        </authorList>
    </citation>
    <scope>NUCLEOTIDE SEQUENCE [LARGE SCALE GENOMIC DNA]</scope>
    <source>
        <strain evidence="1 2">ATCC MYA-4762</strain>
    </source>
</reference>
<sequence>MITRYYFPLVAYPGSYVVLVPHQRVDLTLAGPGYEKGGIDLASSQTHRLEKLSKLNGGKAGTEGDLKIFYPIVSYSLVQDLMPYYQITMHESDLPRFLCNCNKQPWDEKKLSTGVHIILGTSPHHHYIDIPPIINAKVLTYGNLKAIIQIYLWEGRAIVNQMEYVIPKRATNQVPCQ</sequence>
<dbReference type="AlphaFoldDB" id="A0A3N4LRW9"/>